<sequence>MKLAHQIDYDPLKALAVAILHRAVRDWKRHHQFKADLEIFFRSGWFGLLSETVQLDPDVVREKLGVQSKGVGDE</sequence>
<evidence type="ECO:0000313" key="1">
    <source>
        <dbReference type="EMBL" id="QJA45839.1"/>
    </source>
</evidence>
<dbReference type="EMBL" id="MT143998">
    <property type="protein sequence ID" value="QJA45839.1"/>
    <property type="molecule type" value="Genomic_DNA"/>
</dbReference>
<evidence type="ECO:0000313" key="2">
    <source>
        <dbReference type="EMBL" id="QJH96048.1"/>
    </source>
</evidence>
<proteinExistence type="predicted"/>
<dbReference type="EMBL" id="MT144638">
    <property type="protein sequence ID" value="QJH96048.1"/>
    <property type="molecule type" value="Genomic_DNA"/>
</dbReference>
<accession>A0A6H1ZEE9</accession>
<protein>
    <submittedName>
        <fullName evidence="1">Uncharacterized protein</fullName>
    </submittedName>
</protein>
<dbReference type="AlphaFoldDB" id="A0A6H1ZEE9"/>
<organism evidence="1">
    <name type="scientific">viral metagenome</name>
    <dbReference type="NCBI Taxonomy" id="1070528"/>
    <lineage>
        <taxon>unclassified sequences</taxon>
        <taxon>metagenomes</taxon>
        <taxon>organismal metagenomes</taxon>
    </lineage>
</organism>
<reference evidence="1" key="1">
    <citation type="submission" date="2020-03" db="EMBL/GenBank/DDBJ databases">
        <title>The deep terrestrial virosphere.</title>
        <authorList>
            <person name="Holmfeldt K."/>
            <person name="Nilsson E."/>
            <person name="Simone D."/>
            <person name="Lopez-Fernandez M."/>
            <person name="Wu X."/>
            <person name="de Brujin I."/>
            <person name="Lundin D."/>
            <person name="Andersson A."/>
            <person name="Bertilsson S."/>
            <person name="Dopson M."/>
        </authorList>
    </citation>
    <scope>NUCLEOTIDE SEQUENCE</scope>
    <source>
        <strain evidence="1">TM448A00285</strain>
        <strain evidence="2">TM448B00616</strain>
    </source>
</reference>
<name>A0A6H1ZEE9_9ZZZZ</name>
<gene>
    <name evidence="1" type="ORF">TM448A00285_0017</name>
    <name evidence="2" type="ORF">TM448B00616_0010</name>
</gene>